<dbReference type="STRING" id="56193.YP76_05115"/>
<dbReference type="GO" id="GO:0016491">
    <property type="term" value="F:oxidoreductase activity"/>
    <property type="evidence" value="ECO:0007669"/>
    <property type="project" value="UniProtKB-KW"/>
</dbReference>
<dbReference type="RefSeq" id="WP_046762440.1">
    <property type="nucleotide sequence ID" value="NZ_LBIC01000001.1"/>
</dbReference>
<dbReference type="GO" id="GO:0005829">
    <property type="term" value="C:cytosol"/>
    <property type="evidence" value="ECO:0007669"/>
    <property type="project" value="TreeGrafter"/>
</dbReference>
<dbReference type="EMBL" id="LBIC01000001">
    <property type="protein sequence ID" value="KKW94007.1"/>
    <property type="molecule type" value="Genomic_DNA"/>
</dbReference>
<dbReference type="FunFam" id="3.20.20.100:FF:000004">
    <property type="entry name" value="Oxidoreductase, aldo/keto reductase"/>
    <property type="match status" value="1"/>
</dbReference>
<organism evidence="3 4">
    <name type="scientific">Sphingobium chungbukense</name>
    <dbReference type="NCBI Taxonomy" id="56193"/>
    <lineage>
        <taxon>Bacteria</taxon>
        <taxon>Pseudomonadati</taxon>
        <taxon>Pseudomonadota</taxon>
        <taxon>Alphaproteobacteria</taxon>
        <taxon>Sphingomonadales</taxon>
        <taxon>Sphingomonadaceae</taxon>
        <taxon>Sphingobium</taxon>
    </lineage>
</organism>
<dbReference type="Proteomes" id="UP000033874">
    <property type="component" value="Unassembled WGS sequence"/>
</dbReference>
<dbReference type="InterPro" id="IPR020471">
    <property type="entry name" value="AKR"/>
</dbReference>
<dbReference type="PRINTS" id="PR00069">
    <property type="entry name" value="ALDKETRDTASE"/>
</dbReference>
<feature type="domain" description="NADP-dependent oxidoreductase" evidence="2">
    <location>
        <begin position="15"/>
        <end position="319"/>
    </location>
</feature>
<dbReference type="PANTHER" id="PTHR43364">
    <property type="entry name" value="NADH-SPECIFIC METHYLGLYOXAL REDUCTASE-RELATED"/>
    <property type="match status" value="1"/>
</dbReference>
<evidence type="ECO:0000256" key="1">
    <source>
        <dbReference type="ARBA" id="ARBA00023002"/>
    </source>
</evidence>
<dbReference type="InterPro" id="IPR036812">
    <property type="entry name" value="NAD(P)_OxRdtase_dom_sf"/>
</dbReference>
<dbReference type="SUPFAM" id="SSF51430">
    <property type="entry name" value="NAD(P)-linked oxidoreductase"/>
    <property type="match status" value="1"/>
</dbReference>
<gene>
    <name evidence="3" type="ORF">YP76_05115</name>
</gene>
<accession>A0A0M3AUW7</accession>
<evidence type="ECO:0000259" key="2">
    <source>
        <dbReference type="Pfam" id="PF00248"/>
    </source>
</evidence>
<dbReference type="Pfam" id="PF00248">
    <property type="entry name" value="Aldo_ket_red"/>
    <property type="match status" value="1"/>
</dbReference>
<dbReference type="PANTHER" id="PTHR43364:SF18">
    <property type="entry name" value="OXIDOREDUCTASE"/>
    <property type="match status" value="1"/>
</dbReference>
<sequence>MQYRLLGNSGLLVSRMAFGTMTLGIEAKSGSILQKVDLDHAARLIGEAIDLGINYFDTADMYTGGEAEIVLGKALKDRRQDVVISTKVGVRSGAPLTQSGLSRRHIMASIDDSLRRLNTDWTDIYIAHREDRYTPLEETLEALNDVVRSGKARYLGYSNWSAWKVAAAIEMQKANGWAQFTHGQVYYSLIGRDVEADIVPMAQNYGLGLTIWSPLAFGFLTGKFDMDTIRGPESRFSDGLFASFLPIDYEAGFALIETVRRIAREHDATVPQVALAWLLSRSAVSSILLGTTKAQQLRDNVAAIDLALTPESLAELDAMASTPKLYPNWFHETGDDMLVRQALEPRGNGA</sequence>
<evidence type="ECO:0000313" key="3">
    <source>
        <dbReference type="EMBL" id="KKW94007.1"/>
    </source>
</evidence>
<evidence type="ECO:0000313" key="4">
    <source>
        <dbReference type="Proteomes" id="UP000033874"/>
    </source>
</evidence>
<dbReference type="AlphaFoldDB" id="A0A0M3AUW7"/>
<dbReference type="PATRIC" id="fig|56193.3.peg.1054"/>
<proteinExistence type="predicted"/>
<protein>
    <submittedName>
        <fullName evidence="3">Aldo/keto reductase</fullName>
    </submittedName>
</protein>
<dbReference type="InterPro" id="IPR023210">
    <property type="entry name" value="NADP_OxRdtase_dom"/>
</dbReference>
<comment type="caution">
    <text evidence="3">The sequence shown here is derived from an EMBL/GenBank/DDBJ whole genome shotgun (WGS) entry which is preliminary data.</text>
</comment>
<keyword evidence="4" id="KW-1185">Reference proteome</keyword>
<dbReference type="Gene3D" id="3.20.20.100">
    <property type="entry name" value="NADP-dependent oxidoreductase domain"/>
    <property type="match status" value="1"/>
</dbReference>
<dbReference type="InterPro" id="IPR050523">
    <property type="entry name" value="AKR_Detox_Biosynth"/>
</dbReference>
<reference evidence="3 4" key="1">
    <citation type="submission" date="2015-04" db="EMBL/GenBank/DDBJ databases">
        <title>Genome sequence of aromatic hydrocarbons-degrading Sphingobium chungbukense DJ77.</title>
        <authorList>
            <person name="Kim Y.-C."/>
            <person name="Chae J.-C."/>
        </authorList>
    </citation>
    <scope>NUCLEOTIDE SEQUENCE [LARGE SCALE GENOMIC DNA]</scope>
    <source>
        <strain evidence="3 4">DJ77</strain>
    </source>
</reference>
<name>A0A0M3AUW7_9SPHN</name>
<keyword evidence="1" id="KW-0560">Oxidoreductase</keyword>